<protein>
    <recommendedName>
        <fullName evidence="1">N-acetyltransferase domain-containing protein</fullName>
    </recommendedName>
</protein>
<evidence type="ECO:0000259" key="1">
    <source>
        <dbReference type="Pfam" id="PF00583"/>
    </source>
</evidence>
<dbReference type="AlphaFoldDB" id="A0A0S7XP23"/>
<comment type="caution">
    <text evidence="2">The sequence shown here is derived from an EMBL/GenBank/DDBJ whole genome shotgun (WGS) entry which is preliminary data.</text>
</comment>
<gene>
    <name evidence="2" type="ORF">AMJ44_13335</name>
</gene>
<dbReference type="GO" id="GO:0016747">
    <property type="term" value="F:acyltransferase activity, transferring groups other than amino-acyl groups"/>
    <property type="evidence" value="ECO:0007669"/>
    <property type="project" value="InterPro"/>
</dbReference>
<evidence type="ECO:0000313" key="3">
    <source>
        <dbReference type="Proteomes" id="UP000051861"/>
    </source>
</evidence>
<sequence>MNAYSELLEKIQIKRATEVPEATLADFYREMYPNRAGFLKKHWRWLYRVGEFSESYPPLVALLEGKVIGHVAAIPIILKSGNHERFAAWGVDGGVLPPYRTCGIGSKLMQIW</sequence>
<reference evidence="2 3" key="1">
    <citation type="journal article" date="2015" name="Microbiome">
        <title>Genomic resolution of linkages in carbon, nitrogen, and sulfur cycling among widespread estuary sediment bacteria.</title>
        <authorList>
            <person name="Baker B.J."/>
            <person name="Lazar C.S."/>
            <person name="Teske A.P."/>
            <person name="Dick G.J."/>
        </authorList>
    </citation>
    <scope>NUCLEOTIDE SEQUENCE [LARGE SCALE GENOMIC DNA]</scope>
    <source>
        <strain evidence="2">DG_54_3</strain>
    </source>
</reference>
<accession>A0A0S7XP23</accession>
<feature type="non-terminal residue" evidence="2">
    <location>
        <position position="112"/>
    </location>
</feature>
<proteinExistence type="predicted"/>
<dbReference type="Proteomes" id="UP000051861">
    <property type="component" value="Unassembled WGS sequence"/>
</dbReference>
<dbReference type="EMBL" id="LIZX01000198">
    <property type="protein sequence ID" value="KPJ64118.1"/>
    <property type="molecule type" value="Genomic_DNA"/>
</dbReference>
<dbReference type="Gene3D" id="3.40.630.30">
    <property type="match status" value="1"/>
</dbReference>
<name>A0A0S7XP23_UNCSA</name>
<dbReference type="Pfam" id="PF00583">
    <property type="entry name" value="Acetyltransf_1"/>
    <property type="match status" value="1"/>
</dbReference>
<feature type="domain" description="N-acetyltransferase" evidence="1">
    <location>
        <begin position="28"/>
        <end position="110"/>
    </location>
</feature>
<dbReference type="InterPro" id="IPR000182">
    <property type="entry name" value="GNAT_dom"/>
</dbReference>
<dbReference type="InterPro" id="IPR016181">
    <property type="entry name" value="Acyl_CoA_acyltransferase"/>
</dbReference>
<dbReference type="CDD" id="cd04301">
    <property type="entry name" value="NAT_SF"/>
    <property type="match status" value="1"/>
</dbReference>
<evidence type="ECO:0000313" key="2">
    <source>
        <dbReference type="EMBL" id="KPJ64118.1"/>
    </source>
</evidence>
<organism evidence="2 3">
    <name type="scientific">candidate division WOR-1 bacterium DG_54_3</name>
    <dbReference type="NCBI Taxonomy" id="1703775"/>
    <lineage>
        <taxon>Bacteria</taxon>
        <taxon>Bacillati</taxon>
        <taxon>Saganbacteria</taxon>
    </lineage>
</organism>
<dbReference type="SUPFAM" id="SSF55729">
    <property type="entry name" value="Acyl-CoA N-acyltransferases (Nat)"/>
    <property type="match status" value="1"/>
</dbReference>